<dbReference type="InParanoid" id="A0A804I6E7"/>
<dbReference type="Gramene" id="Ma02_t24340.1">
    <property type="protein sequence ID" value="Ma02_p24340.1"/>
    <property type="gene ID" value="Ma02_g24340"/>
</dbReference>
<organism evidence="1 2">
    <name type="scientific">Musa acuminata subsp. malaccensis</name>
    <name type="common">Wild banana</name>
    <name type="synonym">Musa malaccensis</name>
    <dbReference type="NCBI Taxonomy" id="214687"/>
    <lineage>
        <taxon>Eukaryota</taxon>
        <taxon>Viridiplantae</taxon>
        <taxon>Streptophyta</taxon>
        <taxon>Embryophyta</taxon>
        <taxon>Tracheophyta</taxon>
        <taxon>Spermatophyta</taxon>
        <taxon>Magnoliopsida</taxon>
        <taxon>Liliopsida</taxon>
        <taxon>Zingiberales</taxon>
        <taxon>Musaceae</taxon>
        <taxon>Musa</taxon>
    </lineage>
</organism>
<name>A0A804I6E7_MUSAM</name>
<dbReference type="AlphaFoldDB" id="A0A804I6E7"/>
<sequence length="27" mass="3017">MHACSHHIPDSCTLSAELHVTCEIREP</sequence>
<evidence type="ECO:0000313" key="1">
    <source>
        <dbReference type="EnsemblPlants" id="Ma02_p24340.1"/>
    </source>
</evidence>
<reference evidence="1" key="1">
    <citation type="submission" date="2021-05" db="UniProtKB">
        <authorList>
            <consortium name="EnsemblPlants"/>
        </authorList>
    </citation>
    <scope>IDENTIFICATION</scope>
    <source>
        <strain evidence="1">subsp. malaccensis</strain>
    </source>
</reference>
<dbReference type="EnsemblPlants" id="Ma02_t24340.1">
    <property type="protein sequence ID" value="Ma02_p24340.1"/>
    <property type="gene ID" value="Ma02_g24340"/>
</dbReference>
<proteinExistence type="predicted"/>
<evidence type="ECO:0000313" key="2">
    <source>
        <dbReference type="Proteomes" id="UP000012960"/>
    </source>
</evidence>
<accession>A0A804I6E7</accession>
<dbReference type="Proteomes" id="UP000012960">
    <property type="component" value="Unplaced"/>
</dbReference>
<protein>
    <submittedName>
        <fullName evidence="1">Uncharacterized protein</fullName>
    </submittedName>
</protein>
<keyword evidence="2" id="KW-1185">Reference proteome</keyword>